<dbReference type="PANTHER" id="PTHR43611:SF3">
    <property type="entry name" value="FLAVIN MONONUCLEOTIDE HYDROLASE 1, CHLOROPLATIC"/>
    <property type="match status" value="1"/>
</dbReference>
<protein>
    <submittedName>
        <fullName evidence="1">HAD family hydrolase</fullName>
    </submittedName>
</protein>
<dbReference type="Pfam" id="PF00702">
    <property type="entry name" value="Hydrolase"/>
    <property type="match status" value="1"/>
</dbReference>
<accession>A0A372MK56</accession>
<dbReference type="Gene3D" id="1.10.150.240">
    <property type="entry name" value="Putative phosphatase, domain 2"/>
    <property type="match status" value="1"/>
</dbReference>
<reference evidence="2" key="1">
    <citation type="submission" date="2018-08" db="EMBL/GenBank/DDBJ databases">
        <authorList>
            <person name="Grouzdev D.S."/>
            <person name="Krutkina M.S."/>
        </authorList>
    </citation>
    <scope>NUCLEOTIDE SEQUENCE [LARGE SCALE GENOMIC DNA]</scope>
    <source>
        <strain evidence="2">4-11</strain>
    </source>
</reference>
<dbReference type="SUPFAM" id="SSF56784">
    <property type="entry name" value="HAD-like"/>
    <property type="match status" value="1"/>
</dbReference>
<gene>
    <name evidence="1" type="ORF">DYP60_01040</name>
</gene>
<comment type="caution">
    <text evidence="1">The sequence shown here is derived from an EMBL/GenBank/DDBJ whole genome shotgun (WGS) entry which is preliminary data.</text>
</comment>
<name>A0A372MK56_9SPIR</name>
<dbReference type="InterPro" id="IPR023198">
    <property type="entry name" value="PGP-like_dom2"/>
</dbReference>
<sequence length="205" mass="23709">MGTIRDVFQLDLHAMQVKALAVDFGGVMSDFIDRDTLSLLADMAQVPLDAFEIPYWERRDRLDSGEYDAYCYFHHVLTDCYSPLRDDEETLQLLFTIDLLGFSHIRPRMVRWVCDMRSRGIKTVLVSNMASETYERLVHGTYWATACFDLFVISGILGMNKPEKPIFHHVIEQVQTAPQHILFIDDAKRNIETAKSMGMQTFLYT</sequence>
<keyword evidence="1" id="KW-0378">Hydrolase</keyword>
<proteinExistence type="predicted"/>
<keyword evidence="2" id="KW-1185">Reference proteome</keyword>
<dbReference type="PANTHER" id="PTHR43611">
    <property type="entry name" value="ALPHA-D-GLUCOSE 1-PHOSPHATE PHOSPHATASE"/>
    <property type="match status" value="1"/>
</dbReference>
<organism evidence="1 2">
    <name type="scientific">Sphaerochaeta halotolerans</name>
    <dbReference type="NCBI Taxonomy" id="2293840"/>
    <lineage>
        <taxon>Bacteria</taxon>
        <taxon>Pseudomonadati</taxon>
        <taxon>Spirochaetota</taxon>
        <taxon>Spirochaetia</taxon>
        <taxon>Spirochaetales</taxon>
        <taxon>Sphaerochaetaceae</taxon>
        <taxon>Sphaerochaeta</taxon>
    </lineage>
</organism>
<dbReference type="InterPro" id="IPR006439">
    <property type="entry name" value="HAD-SF_hydro_IA"/>
</dbReference>
<dbReference type="InterPro" id="IPR023214">
    <property type="entry name" value="HAD_sf"/>
</dbReference>
<dbReference type="EMBL" id="QUWK01000001">
    <property type="protein sequence ID" value="RFU96187.1"/>
    <property type="molecule type" value="Genomic_DNA"/>
</dbReference>
<evidence type="ECO:0000313" key="2">
    <source>
        <dbReference type="Proteomes" id="UP000264002"/>
    </source>
</evidence>
<dbReference type="RefSeq" id="WP_117329008.1">
    <property type="nucleotide sequence ID" value="NZ_QUWK01000001.1"/>
</dbReference>
<dbReference type="Proteomes" id="UP000264002">
    <property type="component" value="Unassembled WGS sequence"/>
</dbReference>
<dbReference type="GO" id="GO:0016787">
    <property type="term" value="F:hydrolase activity"/>
    <property type="evidence" value="ECO:0007669"/>
    <property type="project" value="UniProtKB-KW"/>
</dbReference>
<dbReference type="InterPro" id="IPR036412">
    <property type="entry name" value="HAD-like_sf"/>
</dbReference>
<dbReference type="NCBIfam" id="TIGR01509">
    <property type="entry name" value="HAD-SF-IA-v3"/>
    <property type="match status" value="1"/>
</dbReference>
<evidence type="ECO:0000313" key="1">
    <source>
        <dbReference type="EMBL" id="RFU96187.1"/>
    </source>
</evidence>
<dbReference type="AlphaFoldDB" id="A0A372MK56"/>
<dbReference type="Gene3D" id="3.40.50.1000">
    <property type="entry name" value="HAD superfamily/HAD-like"/>
    <property type="match status" value="1"/>
</dbReference>
<reference evidence="1 2" key="2">
    <citation type="submission" date="2018-09" db="EMBL/GenBank/DDBJ databases">
        <title>Genome of Sphaerochaeta halotolerans strain 4-11.</title>
        <authorList>
            <person name="Nazina T.N."/>
            <person name="Sokolova D.S."/>
        </authorList>
    </citation>
    <scope>NUCLEOTIDE SEQUENCE [LARGE SCALE GENOMIC DNA]</scope>
    <source>
        <strain evidence="1 2">4-11</strain>
    </source>
</reference>